<gene>
    <name evidence="2" type="ORF">R6U77_15785</name>
</gene>
<sequence length="48" mass="5548">MTGLAILPLLIIYVLPIIVGIWFAISLIKLQRERNMLLKEVVEKLSER</sequence>
<keyword evidence="3" id="KW-1185">Reference proteome</keyword>
<feature type="transmembrane region" description="Helical" evidence="1">
    <location>
        <begin position="6"/>
        <end position="28"/>
    </location>
</feature>
<keyword evidence="1" id="KW-1133">Transmembrane helix</keyword>
<proteinExistence type="predicted"/>
<protein>
    <recommendedName>
        <fullName evidence="4">YvrJ family protein</fullName>
    </recommendedName>
</protein>
<evidence type="ECO:0000313" key="2">
    <source>
        <dbReference type="EMBL" id="WPK11333.1"/>
    </source>
</evidence>
<evidence type="ECO:0000313" key="3">
    <source>
        <dbReference type="Proteomes" id="UP001322664"/>
    </source>
</evidence>
<keyword evidence="1" id="KW-0472">Membrane</keyword>
<name>A0ABZ0RWL3_9BACI</name>
<evidence type="ECO:0008006" key="4">
    <source>
        <dbReference type="Google" id="ProtNLM"/>
    </source>
</evidence>
<accession>A0ABZ0RWL3</accession>
<evidence type="ECO:0000256" key="1">
    <source>
        <dbReference type="SAM" id="Phobius"/>
    </source>
</evidence>
<dbReference type="Proteomes" id="UP001322664">
    <property type="component" value="Chromosome"/>
</dbReference>
<dbReference type="EMBL" id="CP137624">
    <property type="protein sequence ID" value="WPK11333.1"/>
    <property type="molecule type" value="Genomic_DNA"/>
</dbReference>
<organism evidence="2 3">
    <name type="scientific">Lysinibacillus louembei</name>
    <dbReference type="NCBI Taxonomy" id="1470088"/>
    <lineage>
        <taxon>Bacteria</taxon>
        <taxon>Bacillati</taxon>
        <taxon>Bacillota</taxon>
        <taxon>Bacilli</taxon>
        <taxon>Bacillales</taxon>
        <taxon>Bacillaceae</taxon>
        <taxon>Lysinibacillus</taxon>
    </lineage>
</organism>
<reference evidence="2 3" key="1">
    <citation type="submission" date="2023-09" db="EMBL/GenBank/DDBJ databases">
        <authorList>
            <person name="Page C.A."/>
            <person name="Perez-Diaz I.M."/>
        </authorList>
    </citation>
    <scope>NUCLEOTIDE SEQUENCE [LARGE SCALE GENOMIC DNA]</scope>
    <source>
        <strain evidence="2 3">Ll15</strain>
    </source>
</reference>
<keyword evidence="1" id="KW-0812">Transmembrane</keyword>
<dbReference type="RefSeq" id="WP_293919954.1">
    <property type="nucleotide sequence ID" value="NZ_CP137624.1"/>
</dbReference>